<feature type="domain" description="IPT/TIG" evidence="3">
    <location>
        <begin position="1383"/>
        <end position="1462"/>
    </location>
</feature>
<comment type="caution">
    <text evidence="5">The sequence shown here is derived from an EMBL/GenBank/DDBJ whole genome shotgun (WGS) entry which is preliminary data.</text>
</comment>
<dbReference type="SMART" id="SM00429">
    <property type="entry name" value="IPT"/>
    <property type="match status" value="4"/>
</dbReference>
<dbReference type="Pfam" id="PF13385">
    <property type="entry name" value="Laminin_G_3"/>
    <property type="match status" value="2"/>
</dbReference>
<dbReference type="CDD" id="cd00102">
    <property type="entry name" value="IPT"/>
    <property type="match status" value="2"/>
</dbReference>
<proteinExistence type="predicted"/>
<dbReference type="InterPro" id="IPR006558">
    <property type="entry name" value="LamG-like"/>
</dbReference>
<dbReference type="InterPro" id="IPR002909">
    <property type="entry name" value="IPT_dom"/>
</dbReference>
<reference evidence="5 6" key="1">
    <citation type="submission" date="2019-09" db="EMBL/GenBank/DDBJ databases">
        <title>Genome sequence of Adhaeribacter sp. M2.</title>
        <authorList>
            <person name="Srinivasan S."/>
        </authorList>
    </citation>
    <scope>NUCLEOTIDE SEQUENCE [LARGE SCALE GENOMIC DNA]</scope>
    <source>
        <strain evidence="5 6">M2</strain>
    </source>
</reference>
<dbReference type="Proteomes" id="UP000326570">
    <property type="component" value="Unassembled WGS sequence"/>
</dbReference>
<dbReference type="GO" id="GO:0004553">
    <property type="term" value="F:hydrolase activity, hydrolyzing O-glycosyl compounds"/>
    <property type="evidence" value="ECO:0007669"/>
    <property type="project" value="UniProtKB-ARBA"/>
</dbReference>
<dbReference type="InterPro" id="IPR013431">
    <property type="entry name" value="Delta_60_rpt"/>
</dbReference>
<dbReference type="NCBIfam" id="TIGR04183">
    <property type="entry name" value="Por_Secre_tail"/>
    <property type="match status" value="1"/>
</dbReference>
<dbReference type="PANTHER" id="PTHR42754">
    <property type="entry name" value="ENDOGLUCANASE"/>
    <property type="match status" value="1"/>
</dbReference>
<gene>
    <name evidence="5" type="ORF">F0P94_16290</name>
</gene>
<dbReference type="Pfam" id="PF17164">
    <property type="entry name" value="DUF5122"/>
    <property type="match status" value="7"/>
</dbReference>
<dbReference type="InterPro" id="IPR014756">
    <property type="entry name" value="Ig_E-set"/>
</dbReference>
<evidence type="ECO:0000313" key="6">
    <source>
        <dbReference type="Proteomes" id="UP000326570"/>
    </source>
</evidence>
<dbReference type="SUPFAM" id="SSF49899">
    <property type="entry name" value="Concanavalin A-like lectins/glucanases"/>
    <property type="match status" value="2"/>
</dbReference>
<feature type="domain" description="IPT/TIG" evidence="3">
    <location>
        <begin position="920"/>
        <end position="1000"/>
    </location>
</feature>
<dbReference type="Gene3D" id="2.80.10.50">
    <property type="match status" value="4"/>
</dbReference>
<organism evidence="5 6">
    <name type="scientific">Adhaeribacter soli</name>
    <dbReference type="NCBI Taxonomy" id="2607655"/>
    <lineage>
        <taxon>Bacteria</taxon>
        <taxon>Pseudomonadati</taxon>
        <taxon>Bacteroidota</taxon>
        <taxon>Cytophagia</taxon>
        <taxon>Cytophagales</taxon>
        <taxon>Hymenobacteraceae</taxon>
        <taxon>Adhaeribacter</taxon>
    </lineage>
</organism>
<dbReference type="PANTHER" id="PTHR42754:SF1">
    <property type="entry name" value="LIPOPROTEIN"/>
    <property type="match status" value="1"/>
</dbReference>
<keyword evidence="2" id="KW-1015">Disulfide bond</keyword>
<evidence type="ECO:0000259" key="4">
    <source>
        <dbReference type="SMART" id="SM00560"/>
    </source>
</evidence>
<protein>
    <submittedName>
        <fullName evidence="5">T9SS type A sorting domain-containing protein</fullName>
    </submittedName>
</protein>
<dbReference type="SUPFAM" id="SSF101898">
    <property type="entry name" value="NHL repeat"/>
    <property type="match status" value="1"/>
</dbReference>
<feature type="domain" description="LamG-like jellyroll fold" evidence="4">
    <location>
        <begin position="591"/>
        <end position="725"/>
    </location>
</feature>
<evidence type="ECO:0000313" key="5">
    <source>
        <dbReference type="EMBL" id="KAA9325979.1"/>
    </source>
</evidence>
<evidence type="ECO:0000259" key="3">
    <source>
        <dbReference type="SMART" id="SM00429"/>
    </source>
</evidence>
<dbReference type="SMART" id="SM00560">
    <property type="entry name" value="LamGL"/>
    <property type="match status" value="2"/>
</dbReference>
<dbReference type="Gene3D" id="2.60.120.200">
    <property type="match status" value="2"/>
</dbReference>
<dbReference type="InterPro" id="IPR026444">
    <property type="entry name" value="Secre_tail"/>
</dbReference>
<feature type="domain" description="IPT/TIG" evidence="3">
    <location>
        <begin position="1301"/>
        <end position="1381"/>
    </location>
</feature>
<dbReference type="EMBL" id="VTWT01000010">
    <property type="protein sequence ID" value="KAA9325979.1"/>
    <property type="molecule type" value="Genomic_DNA"/>
</dbReference>
<sequence length="2619" mass="272758">MMYHYLRFKRTFRLHYVLLLVLFCLIFTAGFSQSVPVKIWDIGLGGSADEQLNSIAPTNDGGCIMGGYSKSDISGDKTEATRGNNDFWIVKLDLQGNKQWEKTYGGSGADYLASLQQISDGGYILGGYSSSGISGDKSQASKGGLDFWVLKLDANGNKLWDKTFGGDLTDALRKIVQTSDGGYLLAGDSDSGISGDKTQASKGDKDFWVIKLDAGGNKQWDKSYGGSSIEYLYDLELTTDGGFVIGGSSDSGISSDKSGASKGGTDYWIIKLTAVGVKQWDKAYGGSLNDNFSSMELTSDGGYILAGYSNSGISGDKSEAGWGSNDYWIVKTDANGNKQWDKTFGGTDSEIAEDIIQTADGNFLLAGSSMSGISGNKTTASRGSMDIWLIKLDANGNKLWERPTGTNNYDFGGNLVEALDGSYLLGANSYGGRNGDKSTTSRGGFDYWALKMTNGSLPAVSGVSPNVSPANCQVTINGSNFAGATAVNFHGVSTTTFTVSTDGKSILATIPNNATSGTIGVTTPQGTTFSSASLIVVRPTITPAGATTFCAGGSVQLTATSNYTQNGSAVNFDGNGNYVNVPDFSFNSNGGPVTVEFWTKASAATTGSRSIFSITTADGLRFQAHVPGSGNTLHFDYGNLSGSGRISAPYTAYLDQWTHVALVSGGKNGTWKAIYINGVLVNSATVSDGADTRSRTGLTIGKWDALYHKGAVDEFRIWNKIRTQAEIQADMYETYAGAQSGLLGYWTFDETYGSVTADISGRNAAGTFVQGTSTGLPAWITPAWLAPTYTWSPATGLNTTSGAVVTALPGTTTTYSVTAAYPASCSVTETQTITVNPLPIISSFSPASAGPGMSVTLTGTNLNTLSEVKFNGTNAASYTILSATQVWAEVPATATSGKISVVTAAGCSATSSSDFTFVPTPEVYTFFPVAAKAGCTITINGKNLSGALAVRINNSSATNVTVNAAGTQITATIPASATSGPVTVTTAGGASNSPGQFTLVTAPSITAAGTTTFCAGGSVNLTATGNQNLAGTALQTDGLGNHVNVPDFNFNANGGAVTVEFWVKTNTADVKASSIFSFTTADGLRFQAHAPWTDKMLHWDYGTTSNGRVSVNFTPYLDKWTHVALVSAGKGGNWKAIYLNGNLAASGTVSDGASTLGATGMMIGRWNGNYHKGSIDEFRVWNKVRTQSEIQADMNRAISGSSSGLVGYWRFDETSGTTAYDGTANNFHGTLTAGSSAAVPARITSEATIEAAAYSWSWSGGTAAGETLTAAPASTTTYTLTANYGGSCNSTATQTITINPQPALTSFTPTSAGPGMTVTLTGTNLSTVNSVKFNGVNEASYTVISGTQITAVVPATATTGKISVATSFGCSALSNSDFTFVPAPDISSFTPGTAPTGCAVVITGNDFSGATSVTFNGTAAASFTVNSATQLTATIPAGASTGKISITTAGGTAVSSTDFTVATALVISPAGPVNLCPGSTVTLTVTGAVNPVWSNGQTGNSITVNSAGNYYVTSSYGSGCSRVSNTVTVNAYQAAVPTVTASGSTDFCAGASVTLTAPAGMSSYRWSNGQTTQSLVVSTAGNYTVTVTYPNGCQATSAGIPVKVIMPPVVTIDKSGPVSICQGSSVTLTASAIAPGFVVGSTGFSGTVYALHVDSDGKVLAGGTITSYKGVSRRGIARINVNGSLDTDFNPGTGFANSSLPTHYVYAIAVQADKKILVGGEFNSYNGKSCNNLVRLNPDGTIDNTFAIGMGVNGAVHAIVVQPDGKIVLGGSFLQVNGVAANRIIRLTSTGALDAGFTPGSGFSGGVRTLALQPDGKIVAGGLFATFNGTSRNNIARLNSDGTVDAGFNPGSGFNNTVLSVGVLPEGKVVASGNFTLFNGSTVNYLARLKDDGTLDPDFSTGTGFNSPVPALAVQPDGKIVAGGYFTTYNGSAQTRIVRLNYNGTPDNTFVTGAGFNGVVMSLALQPDGKIVTGGDFSTYKGISSSRISRLTETGALDNTDVSVSRTILWSNGQTGNSISVSSSGNYAASVCSGASAATTVTVNQSGTWLGAVSTDWSTAANWCGGVPTSTTNVVIPAGAPRMPVISGSFNYWAAQDLKIENGAVLTLSDGMLTVSGNLNCEGTLNLVPGVQDCFLQLMKNFTCPGTFNHTGGYIEFTSMDAYDVPALTYHNLKLHGNRALLGNTVVKNLLILSRNVNTNGFNFSLRGDLQLEGPVSGAGKIILEQGSKTHNITAFYPELPNVEINDSYGAKLQSNLTVTGNLQMTQGVFDLNNFNLTLNGTISGESNASYLKGTLIKTVAINGSGQHDFGNIGLEFDNVGGGNWGNVKVSRITGSFVKNATDQTKKSISRRWKIEPDVQAGTPVNLSLKWLSADNNGLVFPGNEAQVWKSEDNGQKWFAADVLKPIGSTGDWHTMTVQTRSFSFWTIADQNNPLPVSWLYFKGNATDKGNVLHWATATEENSQAFVIERSANGRDFEPIDKVQAAGNSYQQRNYTFTDLNATVFAEKVLYYRLKQTDLDGSFSYSQVVAIKRGDLKVLEPSVWPNPFTNELRVSLPEVALNAEIMLTTLTGQVIYRTAVAPDISGEIRLENLRKVKPGLYLLQVRQGSKRSVFKVTRQ</sequence>
<feature type="domain" description="LamG-like jellyroll fold" evidence="4">
    <location>
        <begin position="1055"/>
        <end position="1188"/>
    </location>
</feature>
<dbReference type="InterPro" id="IPR013783">
    <property type="entry name" value="Ig-like_fold"/>
</dbReference>
<evidence type="ECO:0000256" key="2">
    <source>
        <dbReference type="ARBA" id="ARBA00023157"/>
    </source>
</evidence>
<dbReference type="GO" id="GO:0005975">
    <property type="term" value="P:carbohydrate metabolic process"/>
    <property type="evidence" value="ECO:0007669"/>
    <property type="project" value="UniProtKB-ARBA"/>
</dbReference>
<evidence type="ECO:0000256" key="1">
    <source>
        <dbReference type="ARBA" id="ARBA00022729"/>
    </source>
</evidence>
<dbReference type="RefSeq" id="WP_150904975.1">
    <property type="nucleotide sequence ID" value="NZ_VTWT01000010.1"/>
</dbReference>
<dbReference type="Gene3D" id="2.60.40.10">
    <property type="entry name" value="Immunoglobulins"/>
    <property type="match status" value="5"/>
</dbReference>
<dbReference type="SUPFAM" id="SSF81296">
    <property type="entry name" value="E set domains"/>
    <property type="match status" value="5"/>
</dbReference>
<dbReference type="NCBIfam" id="TIGR02608">
    <property type="entry name" value="delta_60_rpt"/>
    <property type="match status" value="7"/>
</dbReference>
<name>A0A5N1IKQ9_9BACT</name>
<dbReference type="InterPro" id="IPR013320">
    <property type="entry name" value="ConA-like_dom_sf"/>
</dbReference>
<keyword evidence="1" id="KW-0732">Signal</keyword>
<keyword evidence="6" id="KW-1185">Reference proteome</keyword>
<feature type="domain" description="IPT/TIG" evidence="3">
    <location>
        <begin position="838"/>
        <end position="918"/>
    </location>
</feature>
<accession>A0A5N1IKQ9</accession>